<sequence>MNKCWQAVLGIGLLLFIATPGVRHAMEKSMWCHMLVQFPLWMGAAALLAGGMPARICKVIARWNMYGISGLLITGVTLAVLMIPRVLDQALLHPKMELAKLTALVLAGMALRLSWRPAGLILQFFFLGNMLPMMGVVGWLYTESPLRLCNAYLLDDQIQLGNWLIGLAAVIAIVWLSWITWRITYQETRQTSHREM</sequence>
<keyword evidence="3" id="KW-1185">Reference proteome</keyword>
<accession>A0ABX5M933</accession>
<feature type="transmembrane region" description="Helical" evidence="1">
    <location>
        <begin position="98"/>
        <end position="115"/>
    </location>
</feature>
<dbReference type="RefSeq" id="WP_041353517.1">
    <property type="nucleotide sequence ID" value="NZ_FNYF01000006.1"/>
</dbReference>
<evidence type="ECO:0000313" key="2">
    <source>
        <dbReference type="EMBL" id="PXV83579.1"/>
    </source>
</evidence>
<gene>
    <name evidence="2" type="ORF">C8R14_10441</name>
</gene>
<evidence type="ECO:0000313" key="3">
    <source>
        <dbReference type="Proteomes" id="UP000247780"/>
    </source>
</evidence>
<keyword evidence="1" id="KW-0812">Transmembrane</keyword>
<protein>
    <recommendedName>
        <fullName evidence="4">Transmembrane protein</fullName>
    </recommendedName>
</protein>
<feature type="transmembrane region" description="Helical" evidence="1">
    <location>
        <begin position="122"/>
        <end position="141"/>
    </location>
</feature>
<reference evidence="2 3" key="1">
    <citation type="submission" date="2018-04" db="EMBL/GenBank/DDBJ databases">
        <title>Active sludge and wastewater microbial communities from Klosterneuburg, Austria.</title>
        <authorList>
            <person name="Wagner M."/>
        </authorList>
    </citation>
    <scope>NUCLEOTIDE SEQUENCE [LARGE SCALE GENOMIC DNA]</scope>
    <source>
        <strain evidence="2 3">Nm 57</strain>
    </source>
</reference>
<proteinExistence type="predicted"/>
<comment type="caution">
    <text evidence="2">The sequence shown here is derived from an EMBL/GenBank/DDBJ whole genome shotgun (WGS) entry which is preliminary data.</text>
</comment>
<feature type="transmembrane region" description="Helical" evidence="1">
    <location>
        <begin position="161"/>
        <end position="181"/>
    </location>
</feature>
<keyword evidence="1" id="KW-0472">Membrane</keyword>
<evidence type="ECO:0000256" key="1">
    <source>
        <dbReference type="SAM" id="Phobius"/>
    </source>
</evidence>
<keyword evidence="1" id="KW-1133">Transmembrane helix</keyword>
<dbReference type="Proteomes" id="UP000247780">
    <property type="component" value="Unassembled WGS sequence"/>
</dbReference>
<evidence type="ECO:0008006" key="4">
    <source>
        <dbReference type="Google" id="ProtNLM"/>
    </source>
</evidence>
<feature type="transmembrane region" description="Helical" evidence="1">
    <location>
        <begin position="66"/>
        <end position="86"/>
    </location>
</feature>
<name>A0ABX5M933_9PROT</name>
<organism evidence="2 3">
    <name type="scientific">Nitrosomonas eutropha</name>
    <dbReference type="NCBI Taxonomy" id="916"/>
    <lineage>
        <taxon>Bacteria</taxon>
        <taxon>Pseudomonadati</taxon>
        <taxon>Pseudomonadota</taxon>
        <taxon>Betaproteobacteria</taxon>
        <taxon>Nitrosomonadales</taxon>
        <taxon>Nitrosomonadaceae</taxon>
        <taxon>Nitrosomonas</taxon>
    </lineage>
</organism>
<feature type="transmembrane region" description="Helical" evidence="1">
    <location>
        <begin position="35"/>
        <end position="54"/>
    </location>
</feature>
<dbReference type="EMBL" id="QICQ01000004">
    <property type="protein sequence ID" value="PXV83579.1"/>
    <property type="molecule type" value="Genomic_DNA"/>
</dbReference>